<dbReference type="STRING" id="307507.A0A2V0PLY4"/>
<evidence type="ECO:0000256" key="4">
    <source>
        <dbReference type="ARBA" id="ARBA00022776"/>
    </source>
</evidence>
<dbReference type="PROSITE" id="PS50815">
    <property type="entry name" value="HORMA"/>
    <property type="match status" value="1"/>
</dbReference>
<dbReference type="GO" id="GO:0000776">
    <property type="term" value="C:kinetochore"/>
    <property type="evidence" value="ECO:0007669"/>
    <property type="project" value="TreeGrafter"/>
</dbReference>
<feature type="domain" description="HORMA" evidence="7">
    <location>
        <begin position="15"/>
        <end position="198"/>
    </location>
</feature>
<dbReference type="AlphaFoldDB" id="A0A2V0PLY4"/>
<keyword evidence="5" id="KW-0539">Nucleus</keyword>
<reference evidence="8 9" key="1">
    <citation type="journal article" date="2018" name="Sci. Rep.">
        <title>Raphidocelis subcapitata (=Pseudokirchneriella subcapitata) provides an insight into genome evolution and environmental adaptations in the Sphaeropleales.</title>
        <authorList>
            <person name="Suzuki S."/>
            <person name="Yamaguchi H."/>
            <person name="Nakajima N."/>
            <person name="Kawachi M."/>
        </authorList>
    </citation>
    <scope>NUCLEOTIDE SEQUENCE [LARGE SCALE GENOMIC DNA]</scope>
    <source>
        <strain evidence="8 9">NIES-35</strain>
    </source>
</reference>
<accession>A0A2V0PLY4</accession>
<gene>
    <name evidence="8" type="ORF">Rsub_12780</name>
</gene>
<dbReference type="InterPro" id="IPR036570">
    <property type="entry name" value="HORMA_dom_sf"/>
</dbReference>
<dbReference type="OrthoDB" id="1806at2759"/>
<dbReference type="FunCoup" id="A0A2V0PLY4">
    <property type="interactions" value="1389"/>
</dbReference>
<dbReference type="GO" id="GO:0005737">
    <property type="term" value="C:cytoplasm"/>
    <property type="evidence" value="ECO:0007669"/>
    <property type="project" value="TreeGrafter"/>
</dbReference>
<dbReference type="EMBL" id="BDRX01000190">
    <property type="protein sequence ID" value="GBG00083.1"/>
    <property type="molecule type" value="Genomic_DNA"/>
</dbReference>
<dbReference type="GO" id="GO:0007094">
    <property type="term" value="P:mitotic spindle assembly checkpoint signaling"/>
    <property type="evidence" value="ECO:0007669"/>
    <property type="project" value="TreeGrafter"/>
</dbReference>
<evidence type="ECO:0000259" key="7">
    <source>
        <dbReference type="PROSITE" id="PS50815"/>
    </source>
</evidence>
<dbReference type="PANTHER" id="PTHR11842">
    <property type="entry name" value="MITOTIC SPINDLE ASSEMBLY CHECKPOINT PROTEIN MAD2"/>
    <property type="match status" value="1"/>
</dbReference>
<proteinExistence type="inferred from homology"/>
<keyword evidence="3" id="KW-0132">Cell division</keyword>
<sequence>MASQAVKSRNTISLKGSAQIVSEFFNYAVNSILYQRGIYPQETFVQKKQYGLAMMVTKDDGLLAYLTNVAKQMTDWLEKGLLQRLVLVVTSAYSNEVLERWTFEVQTDAAALGDGPPPEKPEKEITAEIQAIIRQITASVTFLPLLEDPCTFDLLVYTDTKSAVPEEWEESDPRYITNATDVKLRSFTTKVHKVDTVVSYRTADA</sequence>
<name>A0A2V0PLY4_9CHLO</name>
<evidence type="ECO:0000256" key="5">
    <source>
        <dbReference type="ARBA" id="ARBA00023242"/>
    </source>
</evidence>
<evidence type="ECO:0000313" key="9">
    <source>
        <dbReference type="Proteomes" id="UP000247498"/>
    </source>
</evidence>
<comment type="subcellular location">
    <subcellularLocation>
        <location evidence="1">Nucleus</location>
    </subcellularLocation>
</comment>
<dbReference type="GO" id="GO:0005654">
    <property type="term" value="C:nucleoplasm"/>
    <property type="evidence" value="ECO:0007669"/>
    <property type="project" value="TreeGrafter"/>
</dbReference>
<dbReference type="InterPro" id="IPR003511">
    <property type="entry name" value="HORMA_dom"/>
</dbReference>
<comment type="caution">
    <text evidence="8">The sequence shown here is derived from an EMBL/GenBank/DDBJ whole genome shotgun (WGS) entry which is preliminary data.</text>
</comment>
<dbReference type="Gene3D" id="3.30.900.10">
    <property type="entry name" value="HORMA domain"/>
    <property type="match status" value="1"/>
</dbReference>
<keyword evidence="9" id="KW-1185">Reference proteome</keyword>
<dbReference type="GO" id="GO:0051301">
    <property type="term" value="P:cell division"/>
    <property type="evidence" value="ECO:0007669"/>
    <property type="project" value="UniProtKB-KW"/>
</dbReference>
<dbReference type="PANTHER" id="PTHR11842:SF11">
    <property type="entry name" value="MITOTIC SPINDLE ASSEMBLY CHECKPOINT PROTEIN MAD2A"/>
    <property type="match status" value="1"/>
</dbReference>
<evidence type="ECO:0000256" key="2">
    <source>
        <dbReference type="ARBA" id="ARBA00010348"/>
    </source>
</evidence>
<organism evidence="8 9">
    <name type="scientific">Raphidocelis subcapitata</name>
    <dbReference type="NCBI Taxonomy" id="307507"/>
    <lineage>
        <taxon>Eukaryota</taxon>
        <taxon>Viridiplantae</taxon>
        <taxon>Chlorophyta</taxon>
        <taxon>core chlorophytes</taxon>
        <taxon>Chlorophyceae</taxon>
        <taxon>CS clade</taxon>
        <taxon>Sphaeropleales</taxon>
        <taxon>Selenastraceae</taxon>
        <taxon>Raphidocelis</taxon>
    </lineage>
</organism>
<dbReference type="Proteomes" id="UP000247498">
    <property type="component" value="Unassembled WGS sequence"/>
</dbReference>
<dbReference type="SUPFAM" id="SSF56019">
    <property type="entry name" value="The spindle assembly checkpoint protein mad2"/>
    <property type="match status" value="1"/>
</dbReference>
<dbReference type="Pfam" id="PF02301">
    <property type="entry name" value="HORMA"/>
    <property type="match status" value="1"/>
</dbReference>
<evidence type="ECO:0000313" key="8">
    <source>
        <dbReference type="EMBL" id="GBG00083.1"/>
    </source>
</evidence>
<dbReference type="FunFam" id="3.30.900.10:FF:000002">
    <property type="entry name" value="Mitotic spindle assembly checkpoint protein MAD2A"/>
    <property type="match status" value="1"/>
</dbReference>
<keyword evidence="4" id="KW-0498">Mitosis</keyword>
<evidence type="ECO:0000256" key="1">
    <source>
        <dbReference type="ARBA" id="ARBA00004123"/>
    </source>
</evidence>
<dbReference type="InterPro" id="IPR045091">
    <property type="entry name" value="Mad2-like"/>
</dbReference>
<dbReference type="InParanoid" id="A0A2V0PLY4"/>
<keyword evidence="6" id="KW-0131">Cell cycle</keyword>
<evidence type="ECO:0000256" key="3">
    <source>
        <dbReference type="ARBA" id="ARBA00022618"/>
    </source>
</evidence>
<comment type="similarity">
    <text evidence="2">Belongs to the MAD2 family.</text>
</comment>
<evidence type="ECO:0000256" key="6">
    <source>
        <dbReference type="ARBA" id="ARBA00023306"/>
    </source>
</evidence>
<protein>
    <recommendedName>
        <fullName evidence="7">HORMA domain-containing protein</fullName>
    </recommendedName>
</protein>